<protein>
    <recommendedName>
        <fullName evidence="6 10">Riboflavin synthase</fullName>
        <ecNumber evidence="5 10">2.5.1.9</ecNumber>
    </recommendedName>
</protein>
<evidence type="ECO:0000256" key="8">
    <source>
        <dbReference type="ARBA" id="ARBA00022679"/>
    </source>
</evidence>
<dbReference type="EMBL" id="CP002432">
    <property type="protein sequence ID" value="ADU65831.1"/>
    <property type="molecule type" value="Genomic_DNA"/>
</dbReference>
<dbReference type="FunFam" id="2.40.30.20:FF:000004">
    <property type="entry name" value="Riboflavin synthase, alpha subunit"/>
    <property type="match status" value="1"/>
</dbReference>
<evidence type="ECO:0000259" key="12">
    <source>
        <dbReference type="PROSITE" id="PS51177"/>
    </source>
</evidence>
<comment type="function">
    <text evidence="2">Catalyzes the dismutation of two molecules of 6,7-dimethyl-8-ribityllumazine, resulting in the formation of riboflavin and 5-amino-6-(D-ribitylamino)uracil.</text>
</comment>
<evidence type="ECO:0000256" key="4">
    <source>
        <dbReference type="ARBA" id="ARBA00011233"/>
    </source>
</evidence>
<dbReference type="SUPFAM" id="SSF63380">
    <property type="entry name" value="Riboflavin synthase domain-like"/>
    <property type="match status" value="2"/>
</dbReference>
<comment type="subunit">
    <text evidence="4">Homotrimer.</text>
</comment>
<dbReference type="GO" id="GO:0009231">
    <property type="term" value="P:riboflavin biosynthetic process"/>
    <property type="evidence" value="ECO:0007669"/>
    <property type="project" value="UniProtKB-KW"/>
</dbReference>
<dbReference type="FunCoup" id="E6W3W3">
    <property type="interactions" value="495"/>
</dbReference>
<dbReference type="InParanoid" id="E6W3W3"/>
<evidence type="ECO:0000256" key="10">
    <source>
        <dbReference type="NCBIfam" id="TIGR00187"/>
    </source>
</evidence>
<accession>E6W3W3</accession>
<dbReference type="RefSeq" id="WP_013505712.1">
    <property type="nucleotide sequence ID" value="NC_014836.1"/>
</dbReference>
<dbReference type="STRING" id="653733.Selin_1096"/>
<dbReference type="EC" id="2.5.1.9" evidence="5 10"/>
<dbReference type="InterPro" id="IPR001783">
    <property type="entry name" value="Lumazine-bd"/>
</dbReference>
<keyword evidence="8 13" id="KW-0808">Transferase</keyword>
<keyword evidence="7" id="KW-0686">Riboflavin biosynthesis</keyword>
<dbReference type="KEGG" id="din:Selin_1096"/>
<dbReference type="Proteomes" id="UP000002572">
    <property type="component" value="Chromosome"/>
</dbReference>
<dbReference type="Gene3D" id="2.40.30.20">
    <property type="match status" value="2"/>
</dbReference>
<feature type="domain" description="Lumazine-binding" evidence="12">
    <location>
        <begin position="97"/>
        <end position="196"/>
    </location>
</feature>
<dbReference type="InterPro" id="IPR017938">
    <property type="entry name" value="Riboflavin_synthase-like_b-brl"/>
</dbReference>
<evidence type="ECO:0000256" key="6">
    <source>
        <dbReference type="ARBA" id="ARBA00013950"/>
    </source>
</evidence>
<keyword evidence="14" id="KW-1185">Reference proteome</keyword>
<dbReference type="PANTHER" id="PTHR21098:SF0">
    <property type="entry name" value="RIBOFLAVIN SYNTHASE"/>
    <property type="match status" value="1"/>
</dbReference>
<dbReference type="GO" id="GO:0004746">
    <property type="term" value="F:riboflavin synthase activity"/>
    <property type="evidence" value="ECO:0007669"/>
    <property type="project" value="UniProtKB-UniRule"/>
</dbReference>
<proteinExistence type="predicted"/>
<dbReference type="InterPro" id="IPR023366">
    <property type="entry name" value="ATP_synth_asu-like_sf"/>
</dbReference>
<keyword evidence="9" id="KW-0677">Repeat</keyword>
<dbReference type="Pfam" id="PF00677">
    <property type="entry name" value="Lum_binding"/>
    <property type="match status" value="2"/>
</dbReference>
<sequence length="222" mass="23692">MFTGIIEEVGNVLSIHRSNSGAIISVGCNHVLSGVKDGDSIAVNGVCLTVTRHDSAGFQADISNESLRVTSLGQLKSGDGVNVERAMAATGRFDGHMVAGHVDTTAQIMDISRDGNSWKFRLRLHQPECIRYFIERGSASIDGVSLTVFDVDTATASFTFNLIPHSQSLTTLTTKKSGDVVNIECDLVAKYIERLLGFGTSGATPASQGGVSMELLRQHGFM</sequence>
<dbReference type="CDD" id="cd00402">
    <property type="entry name" value="Riboflavin_synthase_like"/>
    <property type="match status" value="1"/>
</dbReference>
<dbReference type="HOGENOM" id="CLU_034388_1_1_0"/>
<evidence type="ECO:0000256" key="1">
    <source>
        <dbReference type="ARBA" id="ARBA00000968"/>
    </source>
</evidence>
<reference evidence="13 14" key="1">
    <citation type="submission" date="2010-12" db="EMBL/GenBank/DDBJ databases">
        <title>Complete sequence of Desulfurispirillum indicum S5.</title>
        <authorList>
            <consortium name="US DOE Joint Genome Institute"/>
            <person name="Lucas S."/>
            <person name="Copeland A."/>
            <person name="Lapidus A."/>
            <person name="Cheng J.-F."/>
            <person name="Goodwin L."/>
            <person name="Pitluck S."/>
            <person name="Chertkov O."/>
            <person name="Held B."/>
            <person name="Detter J.C."/>
            <person name="Han C."/>
            <person name="Tapia R."/>
            <person name="Land M."/>
            <person name="Hauser L."/>
            <person name="Kyrpides N."/>
            <person name="Ivanova N."/>
            <person name="Mikhailova N."/>
            <person name="Haggblom M."/>
            <person name="Rauschenbach I."/>
            <person name="Bini E."/>
            <person name="Woyke T."/>
        </authorList>
    </citation>
    <scope>NUCLEOTIDE SEQUENCE [LARGE SCALE GENOMIC DNA]</scope>
    <source>
        <strain evidence="14">ATCC BAA-1389 / DSM 22839 / S5</strain>
    </source>
</reference>
<dbReference type="eggNOG" id="COG0307">
    <property type="taxonomic scope" value="Bacteria"/>
</dbReference>
<gene>
    <name evidence="13" type="ordered locus">Selin_1096</name>
</gene>
<feature type="repeat" description="Lumazine-binding" evidence="11">
    <location>
        <begin position="97"/>
        <end position="196"/>
    </location>
</feature>
<evidence type="ECO:0000256" key="7">
    <source>
        <dbReference type="ARBA" id="ARBA00022619"/>
    </source>
</evidence>
<comment type="pathway">
    <text evidence="3">Cofactor biosynthesis; riboflavin biosynthesis; riboflavin from 2-hydroxy-3-oxobutyl phosphate and 5-amino-6-(D-ribitylamino)uracil: step 2/2.</text>
</comment>
<feature type="domain" description="Lumazine-binding" evidence="12">
    <location>
        <begin position="1"/>
        <end position="96"/>
    </location>
</feature>
<comment type="catalytic activity">
    <reaction evidence="1">
        <text>2 6,7-dimethyl-8-(1-D-ribityl)lumazine + H(+) = 5-amino-6-(D-ribitylamino)uracil + riboflavin</text>
        <dbReference type="Rhea" id="RHEA:20772"/>
        <dbReference type="ChEBI" id="CHEBI:15378"/>
        <dbReference type="ChEBI" id="CHEBI:15934"/>
        <dbReference type="ChEBI" id="CHEBI:57986"/>
        <dbReference type="ChEBI" id="CHEBI:58201"/>
        <dbReference type="EC" id="2.5.1.9"/>
    </reaction>
</comment>
<dbReference type="NCBIfam" id="TIGR00187">
    <property type="entry name" value="ribE"/>
    <property type="match status" value="1"/>
</dbReference>
<evidence type="ECO:0000256" key="2">
    <source>
        <dbReference type="ARBA" id="ARBA00002803"/>
    </source>
</evidence>
<evidence type="ECO:0000313" key="14">
    <source>
        <dbReference type="Proteomes" id="UP000002572"/>
    </source>
</evidence>
<dbReference type="InterPro" id="IPR026017">
    <property type="entry name" value="Lumazine-bd_dom"/>
</dbReference>
<dbReference type="PANTHER" id="PTHR21098">
    <property type="entry name" value="RIBOFLAVIN SYNTHASE ALPHA CHAIN"/>
    <property type="match status" value="1"/>
</dbReference>
<dbReference type="PROSITE" id="PS51177">
    <property type="entry name" value="LUMAZINE_BIND"/>
    <property type="match status" value="2"/>
</dbReference>
<name>E6W3W3_DESIS</name>
<evidence type="ECO:0000313" key="13">
    <source>
        <dbReference type="EMBL" id="ADU65831.1"/>
    </source>
</evidence>
<feature type="repeat" description="Lumazine-binding" evidence="11">
    <location>
        <begin position="1"/>
        <end position="96"/>
    </location>
</feature>
<evidence type="ECO:0000256" key="9">
    <source>
        <dbReference type="ARBA" id="ARBA00022737"/>
    </source>
</evidence>
<dbReference type="AlphaFoldDB" id="E6W3W3"/>
<dbReference type="NCBIfam" id="NF006767">
    <property type="entry name" value="PRK09289.1"/>
    <property type="match status" value="1"/>
</dbReference>
<dbReference type="FunFam" id="2.40.30.20:FF:000003">
    <property type="entry name" value="Riboflavin synthase, alpha subunit"/>
    <property type="match status" value="1"/>
</dbReference>
<organism evidence="13 14">
    <name type="scientific">Desulfurispirillum indicum (strain ATCC BAA-1389 / DSM 22839 / S5)</name>
    <dbReference type="NCBI Taxonomy" id="653733"/>
    <lineage>
        <taxon>Bacteria</taxon>
        <taxon>Pseudomonadati</taxon>
        <taxon>Chrysiogenota</taxon>
        <taxon>Chrysiogenia</taxon>
        <taxon>Chrysiogenales</taxon>
        <taxon>Chrysiogenaceae</taxon>
        <taxon>Desulfurispirillum</taxon>
    </lineage>
</organism>
<evidence type="ECO:0000256" key="3">
    <source>
        <dbReference type="ARBA" id="ARBA00004887"/>
    </source>
</evidence>
<evidence type="ECO:0000256" key="5">
    <source>
        <dbReference type="ARBA" id="ARBA00012827"/>
    </source>
</evidence>
<dbReference type="OrthoDB" id="9788537at2"/>
<dbReference type="PIRSF" id="PIRSF000498">
    <property type="entry name" value="Riboflavin_syn_A"/>
    <property type="match status" value="1"/>
</dbReference>
<evidence type="ECO:0000256" key="11">
    <source>
        <dbReference type="PROSITE-ProRule" id="PRU00524"/>
    </source>
</evidence>